<dbReference type="RefSeq" id="WP_142902752.1">
    <property type="nucleotide sequence ID" value="NZ_ML660088.1"/>
</dbReference>
<comment type="caution">
    <text evidence="2">The sequence shown here is derived from an EMBL/GenBank/DDBJ whole genome shotgun (WGS) entry which is preliminary data.</text>
</comment>
<name>A0A545U6W3_9GAMM</name>
<accession>A0A545U6W3</accession>
<evidence type="ECO:0008006" key="4">
    <source>
        <dbReference type="Google" id="ProtNLM"/>
    </source>
</evidence>
<protein>
    <recommendedName>
        <fullName evidence="4">Holin</fullName>
    </recommendedName>
</protein>
<keyword evidence="1" id="KW-1133">Transmembrane helix</keyword>
<keyword evidence="3" id="KW-1185">Reference proteome</keyword>
<dbReference type="InterPro" id="IPR032126">
    <property type="entry name" value="LydA_holin"/>
</dbReference>
<dbReference type="EMBL" id="VHSG01000004">
    <property type="protein sequence ID" value="TQV85205.1"/>
    <property type="molecule type" value="Genomic_DNA"/>
</dbReference>
<dbReference type="Pfam" id="PF16083">
    <property type="entry name" value="Phage_holin_3_3"/>
    <property type="match status" value="1"/>
</dbReference>
<dbReference type="AlphaFoldDB" id="A0A545U6W3"/>
<reference evidence="2 3" key="1">
    <citation type="submission" date="2019-06" db="EMBL/GenBank/DDBJ databases">
        <title>Whole genome sequence for Cellvibrionaceae sp. R142.</title>
        <authorList>
            <person name="Wang G."/>
        </authorList>
    </citation>
    <scope>NUCLEOTIDE SEQUENCE [LARGE SCALE GENOMIC DNA]</scope>
    <source>
        <strain evidence="2 3">R142</strain>
    </source>
</reference>
<evidence type="ECO:0000256" key="1">
    <source>
        <dbReference type="SAM" id="Phobius"/>
    </source>
</evidence>
<evidence type="ECO:0000313" key="3">
    <source>
        <dbReference type="Proteomes" id="UP000319732"/>
    </source>
</evidence>
<feature type="transmembrane region" description="Helical" evidence="1">
    <location>
        <begin position="12"/>
        <end position="30"/>
    </location>
</feature>
<organism evidence="2 3">
    <name type="scientific">Exilibacterium tricleocarpae</name>
    <dbReference type="NCBI Taxonomy" id="2591008"/>
    <lineage>
        <taxon>Bacteria</taxon>
        <taxon>Pseudomonadati</taxon>
        <taxon>Pseudomonadota</taxon>
        <taxon>Gammaproteobacteria</taxon>
        <taxon>Cellvibrionales</taxon>
        <taxon>Cellvibrionaceae</taxon>
        <taxon>Exilibacterium</taxon>
    </lineage>
</organism>
<keyword evidence="1" id="KW-0472">Membrane</keyword>
<feature type="transmembrane region" description="Helical" evidence="1">
    <location>
        <begin position="69"/>
        <end position="90"/>
    </location>
</feature>
<dbReference type="OrthoDB" id="6555944at2"/>
<sequence>MIEKDPFGYSLLTYLWVFGLSAWGGLASYFRNVRDGHTKRFSILELVGEMVISAFAGMLTFWLCELAAFPPLLTAAFVGVSGHMGSRAIALLEQSLQRKFGGRSE</sequence>
<keyword evidence="1" id="KW-0812">Transmembrane</keyword>
<gene>
    <name evidence="2" type="ORF">FKG94_03170</name>
</gene>
<evidence type="ECO:0000313" key="2">
    <source>
        <dbReference type="EMBL" id="TQV85205.1"/>
    </source>
</evidence>
<dbReference type="Proteomes" id="UP000319732">
    <property type="component" value="Unassembled WGS sequence"/>
</dbReference>
<proteinExistence type="predicted"/>